<keyword evidence="3" id="KW-0677">Repeat</keyword>
<evidence type="ECO:0000259" key="8">
    <source>
        <dbReference type="Pfam" id="PF23247"/>
    </source>
</evidence>
<protein>
    <submittedName>
        <fullName evidence="11">Probable disease resistance protein At4g27220</fullName>
    </submittedName>
</protein>
<dbReference type="InterPro" id="IPR003591">
    <property type="entry name" value="Leu-rich_rpt_typical-subtyp"/>
</dbReference>
<dbReference type="InterPro" id="IPR055414">
    <property type="entry name" value="LRR_R13L4/SHOC2-like"/>
</dbReference>
<dbReference type="PANTHER" id="PTHR33463">
    <property type="entry name" value="NB-ARC DOMAIN-CONTAINING PROTEIN-RELATED"/>
    <property type="match status" value="1"/>
</dbReference>
<dbReference type="Pfam" id="PF23247">
    <property type="entry name" value="LRR_RPS2"/>
    <property type="match status" value="1"/>
</dbReference>
<feature type="domain" description="NB-ARC" evidence="7">
    <location>
        <begin position="251"/>
        <end position="344"/>
    </location>
</feature>
<evidence type="ECO:0000256" key="6">
    <source>
        <dbReference type="ARBA" id="ARBA00022840"/>
    </source>
</evidence>
<proteinExistence type="inferred from homology"/>
<dbReference type="Pfam" id="PF23598">
    <property type="entry name" value="LRR_14"/>
    <property type="match status" value="1"/>
</dbReference>
<evidence type="ECO:0000256" key="3">
    <source>
        <dbReference type="ARBA" id="ARBA00022737"/>
    </source>
</evidence>
<dbReference type="Gene3D" id="1.10.10.10">
    <property type="entry name" value="Winged helix-like DNA-binding domain superfamily/Winged helix DNA-binding domain"/>
    <property type="match status" value="1"/>
</dbReference>
<evidence type="ECO:0000256" key="4">
    <source>
        <dbReference type="ARBA" id="ARBA00022741"/>
    </source>
</evidence>
<dbReference type="SUPFAM" id="SSF52058">
    <property type="entry name" value="L domain-like"/>
    <property type="match status" value="1"/>
</dbReference>
<sequence length="1040" mass="117163">MEFKRLNPASHLVYRCQPIGRLKRLERNFELLIQITECLYSMRDTINEEVTKELMWGKAPTLKCKKWLEKVGEIEDQVNDMLKIQETSSDLVIHSHVGLHQHLMSMLNKITDHLEKSPGAHGSMAYVPPGQSKTVTSPILHGEAYGLAPPDNKNVNLQRRAEAKGEANVETEMSPTQGKEAVKGKEIQEGKYLETQATASRAASIFYRKSLLGFKFGGATTEIGKPQTENKRLQAGPILNKRLHSISIERMLHEILGCMNSVTISRIAIYGMGGIGKTTVLKALANHVERKSTFDNVILVTVSKHWSTRKIQNEILRQLSMCVPDSETDSRVAEKLLQVLNSRKIRAVCNEMVANRVIEMETLSREEAWELFCEQVGAVVDFPCVQPYARAIVEECGGLPLLIIVTGRALTGVSDALVWKHALRELLLPNTNAAYDTEAVMQRMKFSYDRLRDCDIKSCFLYCAFLSEDQEVNIYELVKYCIQEGLISGNWDDACKRGHEIVDILVGASLLQSTKGGLSIKMHTMVRDLASVIILSKAERLQFLLRPYLLYRPLESPESNRLLIDEGCQFLLKGGAGLRESLPAEKWEQAKMIALMDNELSSLPENPCCPDLLILFLQRNRCLRVIPAAFFNRMPSLEVLNLSNTRIKFLPQSISNLKRLKILVLRSCERLVVLPSEVGSLGDLEVLDLRGTEVEKLPDEIGSLTSLRHLEVSFYGSISPSEYAKLPHQLISPGIISKLISLETLSIDLYPGDQRWKKSLESITKEVCSLTKLTSLCFSFPEVELLQFFLQTCTRWKNQLLTMFKFVVGDDVKGIVSRVPNFVVHDYNQQGQCLRFVNCEKVPDVVVEVLARTVAFYLDHHLSIRSLSEFGVSNMSGLKLCILSECPQIHSIIDCTEPTNHAFPSLEYLSVHYLPSLENIWEGVRPLPFGSFTKLRILLVYACPKLKNVFTSSMLSCVSNLEELLVEDCPAIEVITLEDESMDSGTLRLLRLKRLTLNHLPRLANISEGAWPSLEYISLHGCPNWKTIAMNSKVEVNCKD</sequence>
<feature type="domain" description="Disease resistance protein At4g27190-like leucine-rich repeats" evidence="8">
    <location>
        <begin position="908"/>
        <end position="1007"/>
    </location>
</feature>
<evidence type="ECO:0000259" key="7">
    <source>
        <dbReference type="Pfam" id="PF00931"/>
    </source>
</evidence>
<keyword evidence="5" id="KW-0611">Plant defense</keyword>
<dbReference type="InterPro" id="IPR027417">
    <property type="entry name" value="P-loop_NTPase"/>
</dbReference>
<reference evidence="10" key="1">
    <citation type="journal article" date="2012" name="Nat. Commun.">
        <title>The genome of Prunus mume.</title>
        <authorList>
            <person name="Zhang Q."/>
            <person name="Chen W."/>
            <person name="Sun L."/>
            <person name="Zhao F."/>
            <person name="Huang B."/>
            <person name="Yang W."/>
            <person name="Tao Y."/>
            <person name="Wang J."/>
            <person name="Yuan Z."/>
            <person name="Fan G."/>
            <person name="Xing Z."/>
            <person name="Han C."/>
            <person name="Pan H."/>
            <person name="Zhong X."/>
            <person name="Shi W."/>
            <person name="Liang X."/>
            <person name="Du D."/>
            <person name="Sun F."/>
            <person name="Xu Z."/>
            <person name="Hao R."/>
            <person name="Lv T."/>
            <person name="Lv Y."/>
            <person name="Zheng Z."/>
            <person name="Sun M."/>
            <person name="Luo L."/>
            <person name="Cai M."/>
            <person name="Gao Y."/>
            <person name="Wang J."/>
            <person name="Yin Y."/>
            <person name="Xu X."/>
            <person name="Cheng T."/>
            <person name="Wang J."/>
        </authorList>
    </citation>
    <scope>NUCLEOTIDE SEQUENCE [LARGE SCALE GENOMIC DNA]</scope>
</reference>
<evidence type="ECO:0000256" key="2">
    <source>
        <dbReference type="ARBA" id="ARBA00022614"/>
    </source>
</evidence>
<dbReference type="InterPro" id="IPR002182">
    <property type="entry name" value="NB-ARC"/>
</dbReference>
<dbReference type="Pfam" id="PF00931">
    <property type="entry name" value="NB-ARC"/>
    <property type="match status" value="1"/>
</dbReference>
<dbReference type="InterPro" id="IPR050905">
    <property type="entry name" value="Plant_NBS-LRR"/>
</dbReference>
<accession>A0ABM0PCW3</accession>
<feature type="domain" description="Disease resistance R13L4/SHOC-2-like LRR" evidence="9">
    <location>
        <begin position="593"/>
        <end position="823"/>
    </location>
</feature>
<dbReference type="InterPro" id="IPR042197">
    <property type="entry name" value="Apaf_helical"/>
</dbReference>
<dbReference type="Proteomes" id="UP000694861">
    <property type="component" value="Linkage group LG6"/>
</dbReference>
<keyword evidence="2" id="KW-0433">Leucine-rich repeat</keyword>
<keyword evidence="4" id="KW-0547">Nucleotide-binding</keyword>
<dbReference type="SMART" id="SM00369">
    <property type="entry name" value="LRR_TYP"/>
    <property type="match status" value="2"/>
</dbReference>
<evidence type="ECO:0000256" key="5">
    <source>
        <dbReference type="ARBA" id="ARBA00022821"/>
    </source>
</evidence>
<dbReference type="InterPro" id="IPR032675">
    <property type="entry name" value="LRR_dom_sf"/>
</dbReference>
<comment type="similarity">
    <text evidence="1">Belongs to the disease resistance NB-LRR family.</text>
</comment>
<dbReference type="PANTHER" id="PTHR33463:SF215">
    <property type="entry name" value="NB-ARC DOMAIN DISEASE RESISTANCE PROTEIN"/>
    <property type="match status" value="1"/>
</dbReference>
<evidence type="ECO:0000256" key="1">
    <source>
        <dbReference type="ARBA" id="ARBA00008894"/>
    </source>
</evidence>
<dbReference type="InterPro" id="IPR057135">
    <property type="entry name" value="At4g27190-like_LRR"/>
</dbReference>
<keyword evidence="10" id="KW-1185">Reference proteome</keyword>
<dbReference type="Gene3D" id="3.80.10.10">
    <property type="entry name" value="Ribonuclease Inhibitor"/>
    <property type="match status" value="2"/>
</dbReference>
<evidence type="ECO:0000313" key="11">
    <source>
        <dbReference type="RefSeq" id="XP_008237797.1"/>
    </source>
</evidence>
<keyword evidence="6" id="KW-0067">ATP-binding</keyword>
<dbReference type="RefSeq" id="XP_008237797.1">
    <property type="nucleotide sequence ID" value="XM_008239575.1"/>
</dbReference>
<evidence type="ECO:0000313" key="10">
    <source>
        <dbReference type="Proteomes" id="UP000694861"/>
    </source>
</evidence>
<gene>
    <name evidence="11" type="primary">LOC103336526</name>
</gene>
<name>A0ABM0PCW3_PRUMU</name>
<reference evidence="11" key="2">
    <citation type="submission" date="2025-08" db="UniProtKB">
        <authorList>
            <consortium name="RefSeq"/>
        </authorList>
    </citation>
    <scope>IDENTIFICATION</scope>
</reference>
<evidence type="ECO:0000259" key="9">
    <source>
        <dbReference type="Pfam" id="PF23598"/>
    </source>
</evidence>
<dbReference type="Gene3D" id="1.10.8.430">
    <property type="entry name" value="Helical domain of apoptotic protease-activating factors"/>
    <property type="match status" value="1"/>
</dbReference>
<dbReference type="Gene3D" id="3.40.50.300">
    <property type="entry name" value="P-loop containing nucleotide triphosphate hydrolases"/>
    <property type="match status" value="1"/>
</dbReference>
<dbReference type="InterPro" id="IPR036388">
    <property type="entry name" value="WH-like_DNA-bd_sf"/>
</dbReference>
<dbReference type="PRINTS" id="PR00364">
    <property type="entry name" value="DISEASERSIST"/>
</dbReference>
<organism evidence="10 11">
    <name type="scientific">Prunus mume</name>
    <name type="common">Japanese apricot</name>
    <name type="synonym">Armeniaca mume</name>
    <dbReference type="NCBI Taxonomy" id="102107"/>
    <lineage>
        <taxon>Eukaryota</taxon>
        <taxon>Viridiplantae</taxon>
        <taxon>Streptophyta</taxon>
        <taxon>Embryophyta</taxon>
        <taxon>Tracheophyta</taxon>
        <taxon>Spermatophyta</taxon>
        <taxon>Magnoliopsida</taxon>
        <taxon>eudicotyledons</taxon>
        <taxon>Gunneridae</taxon>
        <taxon>Pentapetalae</taxon>
        <taxon>rosids</taxon>
        <taxon>fabids</taxon>
        <taxon>Rosales</taxon>
        <taxon>Rosaceae</taxon>
        <taxon>Amygdaloideae</taxon>
        <taxon>Amygdaleae</taxon>
        <taxon>Prunus</taxon>
    </lineage>
</organism>
<dbReference type="GeneID" id="103336526"/>
<dbReference type="SUPFAM" id="SSF52540">
    <property type="entry name" value="P-loop containing nucleoside triphosphate hydrolases"/>
    <property type="match status" value="1"/>
</dbReference>